<protein>
    <submittedName>
        <fullName evidence="4">TKL protein kinase</fullName>
    </submittedName>
</protein>
<dbReference type="SMART" id="SM00261">
    <property type="entry name" value="FU"/>
    <property type="match status" value="25"/>
</dbReference>
<feature type="chain" id="PRO_5001566585" evidence="2">
    <location>
        <begin position="37"/>
        <end position="3455"/>
    </location>
</feature>
<keyword evidence="2" id="KW-0732">Signal</keyword>
<dbReference type="InterPro" id="IPR000742">
    <property type="entry name" value="EGF"/>
</dbReference>
<dbReference type="PANTHER" id="PTHR15332">
    <property type="entry name" value="PROPROTEIN CONVERTASE SUBTILISIN_KEXIN TYPE 5-LIKE"/>
    <property type="match status" value="1"/>
</dbReference>
<keyword evidence="1" id="KW-0472">Membrane</keyword>
<dbReference type="InterPro" id="IPR006212">
    <property type="entry name" value="Furin_repeat"/>
</dbReference>
<dbReference type="Pfam" id="PF00069">
    <property type="entry name" value="Pkinase"/>
    <property type="match status" value="1"/>
</dbReference>
<gene>
    <name evidence="4" type="ORF">H696_05400</name>
</gene>
<dbReference type="InterPro" id="IPR008271">
    <property type="entry name" value="Ser/Thr_kinase_AS"/>
</dbReference>
<reference evidence="4" key="1">
    <citation type="submission" date="2013-04" db="EMBL/GenBank/DDBJ databases">
        <title>The Genome Sequence of Fonticula alba ATCC 38817.</title>
        <authorList>
            <consortium name="The Broad Institute Genomics Platform"/>
            <person name="Russ C."/>
            <person name="Cuomo C."/>
            <person name="Burger G."/>
            <person name="Gray M.W."/>
            <person name="Holland P.W.H."/>
            <person name="King N."/>
            <person name="Lang F.B.F."/>
            <person name="Roger A.J."/>
            <person name="Ruiz-Trillo I."/>
            <person name="Brown M."/>
            <person name="Walker B."/>
            <person name="Young S."/>
            <person name="Zeng Q."/>
            <person name="Gargeya S."/>
            <person name="Fitzgerald M."/>
            <person name="Haas B."/>
            <person name="Abouelleil A."/>
            <person name="Allen A.W."/>
            <person name="Alvarado L."/>
            <person name="Arachchi H.M."/>
            <person name="Berlin A.M."/>
            <person name="Chapman S.B."/>
            <person name="Gainer-Dewar J."/>
            <person name="Goldberg J."/>
            <person name="Griggs A."/>
            <person name="Gujja S."/>
            <person name="Hansen M."/>
            <person name="Howarth C."/>
            <person name="Imamovic A."/>
            <person name="Ireland A."/>
            <person name="Larimer J."/>
            <person name="McCowan C."/>
            <person name="Murphy C."/>
            <person name="Pearson M."/>
            <person name="Poon T.W."/>
            <person name="Priest M."/>
            <person name="Roberts A."/>
            <person name="Saif S."/>
            <person name="Shea T."/>
            <person name="Sisk P."/>
            <person name="Sykes S."/>
            <person name="Wortman J."/>
            <person name="Nusbaum C."/>
            <person name="Birren B."/>
        </authorList>
    </citation>
    <scope>NUCLEOTIDE SEQUENCE [LARGE SCALE GENOMIC DNA]</scope>
    <source>
        <strain evidence="4">ATCC 38817</strain>
    </source>
</reference>
<organism evidence="4">
    <name type="scientific">Fonticula alba</name>
    <name type="common">Slime mold</name>
    <dbReference type="NCBI Taxonomy" id="691883"/>
    <lineage>
        <taxon>Eukaryota</taxon>
        <taxon>Rotosphaerida</taxon>
        <taxon>Fonticulaceae</taxon>
        <taxon>Fonticula</taxon>
    </lineage>
</organism>
<name>A0A058Z2H7_FONAL</name>
<feature type="non-terminal residue" evidence="4">
    <location>
        <position position="3455"/>
    </location>
</feature>
<evidence type="ECO:0000313" key="5">
    <source>
        <dbReference type="Proteomes" id="UP000030693"/>
    </source>
</evidence>
<dbReference type="PROSITE" id="PS50011">
    <property type="entry name" value="PROTEIN_KINASE_DOM"/>
    <property type="match status" value="1"/>
</dbReference>
<feature type="transmembrane region" description="Helical" evidence="1">
    <location>
        <begin position="3165"/>
        <end position="3190"/>
    </location>
</feature>
<keyword evidence="4" id="KW-0808">Transferase</keyword>
<dbReference type="InterPro" id="IPR009030">
    <property type="entry name" value="Growth_fac_rcpt_cys_sf"/>
</dbReference>
<dbReference type="Gene3D" id="1.10.510.10">
    <property type="entry name" value="Transferase(Phosphotransferase) domain 1"/>
    <property type="match status" value="1"/>
</dbReference>
<dbReference type="SUPFAM" id="SSF56112">
    <property type="entry name" value="Protein kinase-like (PK-like)"/>
    <property type="match status" value="1"/>
</dbReference>
<feature type="signal peptide" evidence="2">
    <location>
        <begin position="1"/>
        <end position="36"/>
    </location>
</feature>
<accession>A0A058Z2H7</accession>
<dbReference type="CDD" id="cd00064">
    <property type="entry name" value="FU"/>
    <property type="match status" value="12"/>
</dbReference>
<evidence type="ECO:0000256" key="1">
    <source>
        <dbReference type="SAM" id="Phobius"/>
    </source>
</evidence>
<evidence type="ECO:0000259" key="3">
    <source>
        <dbReference type="PROSITE" id="PS50011"/>
    </source>
</evidence>
<keyword evidence="1" id="KW-0812">Transmembrane</keyword>
<dbReference type="RefSeq" id="XP_009497512.1">
    <property type="nucleotide sequence ID" value="XM_009499237.1"/>
</dbReference>
<dbReference type="Gene3D" id="2.10.220.10">
    <property type="entry name" value="Hormone Receptor, Insulin-like Growth Factor Receptor 1, Chain A, domain 2"/>
    <property type="match status" value="15"/>
</dbReference>
<evidence type="ECO:0000256" key="2">
    <source>
        <dbReference type="SAM" id="SignalP"/>
    </source>
</evidence>
<dbReference type="GO" id="GO:0004672">
    <property type="term" value="F:protein kinase activity"/>
    <property type="evidence" value="ECO:0007669"/>
    <property type="project" value="InterPro"/>
</dbReference>
<dbReference type="SMART" id="SM00220">
    <property type="entry name" value="S_TKc"/>
    <property type="match status" value="1"/>
</dbReference>
<sequence>MAREPRAAARDRAPGLPLALLLALLLTVLMAAAAAAFDPAHAAPDGALDAARAAPATRHYIRAVSRLHSQLLVHMLGGLSGGAFASGVAFQSNMSAAVYSQDFLRLDILPEYRLGPFFNGAEVNMGQAPPNPMPDPGQWLLAVTHTSGQAAALLPAYAGVSSPFQMHLYEGLLGRAGLQTTFTGVKDIAAVTLSSRGGDQVLALVFHTDMDMVVVSFSTLLPTNIASGGVLPGMRAIASGRSADTFILWHADKIASVSAQPVVLRPRAQLGKDILDLVESRILPWAPPGGPPDLVVLFADELGIIAGDDLDQSPAAMLRQPLPPGVTATAQARILAPSGQALAQPTGWLFLAIPPAGLFRLALSATPGPGAWDAVSLPLNHEPVTGLKPALMRRGFGAPGAWALVGQYVYFDSVDFGCVPGAGAGAIHDRTIRCNGAPEPPDPQNILGWDCVAGRARSIFSQDGRLCAACADGRTTTMLPLDDSTPCAECQDPLCRACANVDGCLVCDDGHKLQIDAGPPAGERCVLTCDEGFLDRGAYCLPAPRAHLRASAGVLPLPGADAKWHSQVDLVASTRLVRQAGESTPRIGWLEPGASTAGPGEHLLLFHQDGSILWASGAGGMPDATAPLGLSVAMPGAHSYLELVAASRQPSGHPVLVALSTGPAGLDYRRILCQGMPPPSTGAACLAEADPAGGVRLHHSPTSRLVRVNATTAAAVTLAKSVILIRVRPDGTAQLVDTGISVSALPAPFPQPLADPAMVAMGQLLHMAALNADVLLPLEMLVAEDPRVTQQMLLAMPMSSARHPTLQAVALPTGQPGRPEEFLLTGLLDASPPDGARVTWIAQLYPHGLRPHGRTKDIPFNRLPLLDLTAAPAVRDNFQAAPVRLGHAEYPSGLLLLLADGRVALSLLHCPSASPSRQCWLLPGRVFPAPGMPDPSLVGLVALPAAGPAGALSAGPGRGVALALAPGQPALLTIELDVCSAATYSEECLACDPACRQCTGPGPEHCTECTLTVRDRPSDMCVGQCPAGLHANGQDHCDCHGDCLLCLQPDPQVQEYQCVSCTMGMALLPVDADPLLPRDRCYECHASCAECSLPGNPAACISCPAGHYLHQGACVAACPDGFAPQGAHCVPCQAPCLKCPAGVETCALCPARHFIGPAGGPVCRPCDASCDRCTEAGACTTCRSNLVFLATESSTPSLCGSTCAPGEYVGAGRCAACDGSCALCAQAADRCRVCAAGFRWAAGPPAAGATGTCVPCDPGCASCRADGCLVCGAGLVLGTDGQCVTDCPAGMFSNGESCQPCDVSCRTCAGGGADQCTDCGAGLELVEAAPGVGTCVSGCLESEYRAGARRSWAPGPLVALLLVLAAWGLPLARMAPTMLPDMYLQAQPWAFTQSPAPGMSILSHGPDQPGTLCAVQTTGETDCATQTGLRLDLNSDYRVGGAFGRPLPTQTIPLPTGTQEVALRLVSSRQGPALVGVGSGLLLVLDGSQWKTTIIPASSRVLAISASSPSKVAFLVFHSEEGHLKLYQFHGGAFGADIITSINLPASYLGAVVETAGRFVVWNNNIIMVLLPLYPSHQLVNLFNNLPGNVLGVAGTHFYSTNQNGHHMRIIVLDNDQTCTCTSDPSQLTGLCLDHSLDSIPQGVHPAGGRFLDLGPGEVDTPPGWAVFASGSSGLWIVAAPSQGHQLTWRRAIPPAGASDDGATGFRLARLVTGQAGSARTWALVGQQYAYLQPADFLCTDDWSIECVSPQADPSLRIEGYGCVSGRARAALAVPGVLCAGCTDGFTLGDHLLPHSGSCQPCPPNCRTCMPGGQCLVCNTGWLLEDDPSLGARCVSSCGQRFSQAGNRCMPRWWDAQVGLEARNFELPGAAGTPVVLVAQTRLRVTEDQTVVLHPGAWPPGHFLTFSTAGQAHWLLARPGEELFAKALPANFFDSGRVRSYVEVSISANLAVALLADEDGLLSVAELRCLTNGPPPAADGCQVAVDSFYALDLPGAKSLRHLPADGGLVTVELAAGVAYLRVDPDTGAVAQLPAHPTFRHHPVLIPAPAVAGVDMDMLLQPLLAEDAPGTHGAAILPLGLVVTSDPRVDVAAGRDALPAALPSGWRAVALATGRPEATAEVFLSGLAWPKGPAGGAAWRVAHIPRGLVPHLRLEALSYSLEDLAVLPGVTPGSSEDYRVIGVELSASAARGSSFGAIRHPSALLLLTQDQIHVALLECPTVPGPVGGCRLLPGRAFAGLPFGPPGGSSPAVHWVTAVPLAPPVAGSPEADQMLGDLLLATAGPRATILRLSLLTCPEPGQFAPACGGCHAVCATCDGPTEGHCTACRAWLSDSPGVCLEQCPAGMHSVPGGPCLCHASCSECTSLGPPDIGPYQCTKCPPGWMLRLPERDMCLECHESCATCLSPDDPAACSSCHPGQLNHQGTCVSACPTGTWTNGPVAACLPCPDHCNACEPLGNMCSECQAGFFPSSTPGQVPACRPCDASCEQCTGAGACTRCRSGLVFLDPQAPSLCGSTCAPGEYAGAGRCVTCDGSCALCDQGADRCLVCAAGFRWAAGPPAAGATGTCVPCDPGCASCRASGCLVCEAGLVLGPNGQCITDCPAGSFSNGESCQPCDVSCRTCAGGGADQCTGCGAGLELVEAAPGVGTCVSGCLESEYRAGADCLPCDAACATCNGPTDKDCWRCAGAVLQGDDCVQACAAGHVAIAGRCLACHASCSECAGVRSTECTGCPGDLLALPAEQSPSRCAGACPVGYHTSASGCRQCTEHCSSCPHSATTCALCERGWLLASPACVDQCPGSSVALGGLCATCHESCGTCYGPGPEHCLTCGADAPLLVDGRCLATCPAGTFQSGAACPPCSSTCGACSGPGAAECTACPADRVMHGHACLTSCPAGYFAEADRTCGACHGSCLACAGAAADQCTVCPGQTYLDRGLCVGVCPAGTFGCGVTTMCEPCGANCTECVVAAEQPGVGCTPGCLACEGGFVLSPSTGECVADCPAGEYSTGSGTCAPCGPSCWTCLGAAEHCTSCMDPDAWLHAGDGMCLSACPAGGLVAVEFPAAVPPLPRRMCLACPAGCERCAAGPGTPECAFGPDGELSCPVADVCLECEAGLLVLGGACVASCPDGTFADRDAPAPACAPCHANCKTCIGPGEADCSSNKPSGRRLALGLGIGLGLLLLLLLLLLVLFLLLRLRRQRGAPTKTDDDEDATVLNTMLELSLPGSILVSIANDFAPLNEEQLGAGTQASVFAAHAVGAGISDRLGCPSTVAIKQLKAARMTPTQVTLFQNEVALMWLLRDAPNVVRLYGYSEQPPAIVMERFDTDLATLLHSDVPLDQGAILDICQQWASGLEAMHAQGIAHRDLKPGNVFVSQRLDGGWRAALGDLGTSRNLSTDRSSTLVSQAPELNALTARYAAPEVLAAFHRKRPLDRDHYLPADIYSAAIMLWECLHRATPWD</sequence>
<dbReference type="GO" id="GO:0005524">
    <property type="term" value="F:ATP binding"/>
    <property type="evidence" value="ECO:0007669"/>
    <property type="project" value="InterPro"/>
</dbReference>
<dbReference type="OrthoDB" id="439917at2759"/>
<dbReference type="PROSITE" id="PS00108">
    <property type="entry name" value="PROTEIN_KINASE_ST"/>
    <property type="match status" value="1"/>
</dbReference>
<dbReference type="EMBL" id="KB932210">
    <property type="protein sequence ID" value="KCV68138.1"/>
    <property type="molecule type" value="Genomic_DNA"/>
</dbReference>
<dbReference type="Proteomes" id="UP000030693">
    <property type="component" value="Unassembled WGS sequence"/>
</dbReference>
<dbReference type="SUPFAM" id="SSF57184">
    <property type="entry name" value="Growth factor receptor domain"/>
    <property type="match status" value="11"/>
</dbReference>
<keyword evidence="5" id="KW-1185">Reference proteome</keyword>
<dbReference type="SMART" id="SM00181">
    <property type="entry name" value="EGF"/>
    <property type="match status" value="15"/>
</dbReference>
<dbReference type="InterPro" id="IPR000719">
    <property type="entry name" value="Prot_kinase_dom"/>
</dbReference>
<dbReference type="InterPro" id="IPR011009">
    <property type="entry name" value="Kinase-like_dom_sf"/>
</dbReference>
<keyword evidence="4" id="KW-0418">Kinase</keyword>
<dbReference type="PANTHER" id="PTHR15332:SF175">
    <property type="entry name" value="PROPROTEIN CONVERTASE SUBTILISIN_KEXIN TYPE 5-LIKE"/>
    <property type="match status" value="1"/>
</dbReference>
<dbReference type="eggNOG" id="KOG3525">
    <property type="taxonomic scope" value="Eukaryota"/>
</dbReference>
<feature type="domain" description="Protein kinase" evidence="3">
    <location>
        <begin position="3233"/>
        <end position="3455"/>
    </location>
</feature>
<proteinExistence type="predicted"/>
<dbReference type="eggNOG" id="KOG0595">
    <property type="taxonomic scope" value="Eukaryota"/>
</dbReference>
<dbReference type="GeneID" id="20530125"/>
<keyword evidence="1" id="KW-1133">Transmembrane helix</keyword>
<evidence type="ECO:0000313" key="4">
    <source>
        <dbReference type="EMBL" id="KCV68138.1"/>
    </source>
</evidence>